<comment type="similarity">
    <text evidence="3">Belongs to the amino acid-polyamine-organocation (APC) superfamily. Glutamate:GABA antiporter (GGA) (TC 2.A.3.7) family.</text>
</comment>
<dbReference type="NCBIfam" id="TIGR00910">
    <property type="entry name" value="2A0307_GadC"/>
    <property type="match status" value="1"/>
</dbReference>
<evidence type="ECO:0000256" key="11">
    <source>
        <dbReference type="ARBA" id="ARBA00023136"/>
    </source>
</evidence>
<evidence type="ECO:0000256" key="3">
    <source>
        <dbReference type="ARBA" id="ARBA00010503"/>
    </source>
</evidence>
<keyword evidence="5" id="KW-0813">Transport</keyword>
<evidence type="ECO:0000256" key="12">
    <source>
        <dbReference type="SAM" id="Phobius"/>
    </source>
</evidence>
<feature type="transmembrane region" description="Helical" evidence="12">
    <location>
        <begin position="37"/>
        <end position="56"/>
    </location>
</feature>
<feature type="transmembrane region" description="Helical" evidence="12">
    <location>
        <begin position="128"/>
        <end position="145"/>
    </location>
</feature>
<keyword evidence="11 12" id="KW-0472">Membrane</keyword>
<evidence type="ECO:0000256" key="2">
    <source>
        <dbReference type="ARBA" id="ARBA00004651"/>
    </source>
</evidence>
<reference evidence="13 14" key="1">
    <citation type="submission" date="2018-07" db="EMBL/GenBank/DDBJ databases">
        <title>Phylogenomic Insights into understanding Host Adaptation of Lactobacillus reuteri by a novel species, Lactobacillus spp. M31.</title>
        <authorList>
            <person name="Sharma S."/>
            <person name="Patil P."/>
            <person name="Korpole S."/>
            <person name="Patil P.B."/>
        </authorList>
    </citation>
    <scope>NUCLEOTIDE SEQUENCE [LARGE SCALE GENOMIC DNA]</scope>
    <source>
        <strain evidence="13 14">M31</strain>
    </source>
</reference>
<keyword evidence="9" id="KW-0029">Amino-acid transport</keyword>
<feature type="transmembrane region" description="Helical" evidence="12">
    <location>
        <begin position="235"/>
        <end position="259"/>
    </location>
</feature>
<feature type="transmembrane region" description="Helical" evidence="12">
    <location>
        <begin position="413"/>
        <end position="432"/>
    </location>
</feature>
<dbReference type="Pfam" id="PF13520">
    <property type="entry name" value="AA_permease_2"/>
    <property type="match status" value="1"/>
</dbReference>
<feature type="transmembrane region" description="Helical" evidence="12">
    <location>
        <begin position="337"/>
        <end position="355"/>
    </location>
</feature>
<evidence type="ECO:0000256" key="8">
    <source>
        <dbReference type="ARBA" id="ARBA00022692"/>
    </source>
</evidence>
<comment type="subcellular location">
    <subcellularLocation>
        <location evidence="2">Cell membrane</location>
        <topology evidence="2">Multi-pass membrane protein</topology>
    </subcellularLocation>
</comment>
<dbReference type="PANTHER" id="PTHR42770">
    <property type="entry name" value="AMINO ACID TRANSPORTER-RELATED"/>
    <property type="match status" value="1"/>
</dbReference>
<feature type="transmembrane region" description="Helical" evidence="12">
    <location>
        <begin position="102"/>
        <end position="122"/>
    </location>
</feature>
<proteinExistence type="inferred from homology"/>
<dbReference type="RefSeq" id="WP_153930244.1">
    <property type="nucleotide sequence ID" value="NZ_QORN01000017.1"/>
</dbReference>
<feature type="transmembrane region" description="Helical" evidence="12">
    <location>
        <begin position="12"/>
        <end position="30"/>
    </location>
</feature>
<dbReference type="PANTHER" id="PTHR42770:SF15">
    <property type="entry name" value="GLUTAMATE_GAMMA-AMINOBUTYRATE ANTIPORTER-RELATED"/>
    <property type="match status" value="1"/>
</dbReference>
<feature type="transmembrane region" description="Helical" evidence="12">
    <location>
        <begin position="444"/>
        <end position="464"/>
    </location>
</feature>
<evidence type="ECO:0000256" key="7">
    <source>
        <dbReference type="ARBA" id="ARBA00022475"/>
    </source>
</evidence>
<evidence type="ECO:0000256" key="6">
    <source>
        <dbReference type="ARBA" id="ARBA00022449"/>
    </source>
</evidence>
<organism evidence="13 14">
    <name type="scientific">Limosilactobacillus walteri</name>
    <dbReference type="NCBI Taxonomy" id="2268022"/>
    <lineage>
        <taxon>Bacteria</taxon>
        <taxon>Bacillati</taxon>
        <taxon>Bacillota</taxon>
        <taxon>Bacilli</taxon>
        <taxon>Lactobacillales</taxon>
        <taxon>Lactobacillaceae</taxon>
        <taxon>Limosilactobacillus</taxon>
    </lineage>
</organism>
<evidence type="ECO:0000256" key="10">
    <source>
        <dbReference type="ARBA" id="ARBA00022989"/>
    </source>
</evidence>
<keyword evidence="10 12" id="KW-1133">Transmembrane helix</keyword>
<dbReference type="EMBL" id="QORN01000017">
    <property type="protein sequence ID" value="MBD5806382.1"/>
    <property type="molecule type" value="Genomic_DNA"/>
</dbReference>
<evidence type="ECO:0000256" key="4">
    <source>
        <dbReference type="ARBA" id="ARBA00018235"/>
    </source>
</evidence>
<dbReference type="InterPro" id="IPR004759">
    <property type="entry name" value="Glu_antiport"/>
</dbReference>
<evidence type="ECO:0000256" key="1">
    <source>
        <dbReference type="ARBA" id="ARBA00001341"/>
    </source>
</evidence>
<keyword evidence="6" id="KW-0050">Antiport</keyword>
<keyword evidence="8 12" id="KW-0812">Transmembrane</keyword>
<feature type="transmembrane region" description="Helical" evidence="12">
    <location>
        <begin position="157"/>
        <end position="178"/>
    </location>
</feature>
<comment type="caution">
    <text evidence="13">The sequence shown here is derived from an EMBL/GenBank/DDBJ whole genome shotgun (WGS) entry which is preliminary data.</text>
</comment>
<sequence>MNTLQNKRTLTMWGFFSITAAMVLTVYEYPTFATSKLHLVFFLILGGLFWFIPVALCAAEMATVKGWNDNGGGEFSWVSHTLGTRFGFAAIFFQWFQITVNFCTMIYFILGALSFVVSWPALTNNAWVKFWGVLIIFWLVTFSQFGGTKYTQKIAKFGFLIGILIPSAILFILAIWYLCVGGKLLITFTPHQFVPDFTKVDTLVVFVSFILAYMGGEASASYINELKNPNKNYPLVMFILVILAICLDTLGGLTVAAVIPQNQLSLSAGVVQAFNYLFINLSHGELGWLTRIIGLMLACGVIAEISSWVTGPSRAIYDTAKMGIIPSYFKKTNKHNIPVRLIIVQGLIVSIWDAVLTLGGGGGNVSFFAAMGLTVVIYLVAYFLFFISYLVLVYKKKDLPRTYNVPGGTFGKTIIAICGLLVTLFAFIISFFPTTSLPASSHGIYMAILIISFLIVLVIPFIIFQITKKHHTGLLDEENHKKGDHPDE</sequence>
<feature type="transmembrane region" description="Helical" evidence="12">
    <location>
        <begin position="367"/>
        <end position="392"/>
    </location>
</feature>
<dbReference type="Gene3D" id="1.20.1740.10">
    <property type="entry name" value="Amino acid/polyamine transporter I"/>
    <property type="match status" value="1"/>
</dbReference>
<comment type="catalytic activity">
    <reaction evidence="1">
        <text>4-aminobutanoate(in) + L-glutamate(out) = 4-aminobutanoate(out) + L-glutamate(in)</text>
        <dbReference type="Rhea" id="RHEA:28919"/>
        <dbReference type="ChEBI" id="CHEBI:29985"/>
        <dbReference type="ChEBI" id="CHEBI:59888"/>
    </reaction>
</comment>
<evidence type="ECO:0000313" key="14">
    <source>
        <dbReference type="Proteomes" id="UP000704341"/>
    </source>
</evidence>
<gene>
    <name evidence="13" type="primary">gadC</name>
    <name evidence="13" type="ORF">DTK66_04520</name>
</gene>
<keyword evidence="7" id="KW-1003">Cell membrane</keyword>
<name>A0ABR8P6M2_9LACO</name>
<keyword evidence="14" id="KW-1185">Reference proteome</keyword>
<evidence type="ECO:0000313" key="13">
    <source>
        <dbReference type="EMBL" id="MBD5806382.1"/>
    </source>
</evidence>
<accession>A0ABR8P6M2</accession>
<protein>
    <recommendedName>
        <fullName evidence="4">Glutamate/gamma-aminobutyrate antiporter</fullName>
    </recommendedName>
</protein>
<dbReference type="Proteomes" id="UP000704341">
    <property type="component" value="Unassembled WGS sequence"/>
</dbReference>
<evidence type="ECO:0000256" key="5">
    <source>
        <dbReference type="ARBA" id="ARBA00022448"/>
    </source>
</evidence>
<evidence type="ECO:0000256" key="9">
    <source>
        <dbReference type="ARBA" id="ARBA00022970"/>
    </source>
</evidence>
<feature type="transmembrane region" description="Helical" evidence="12">
    <location>
        <begin position="203"/>
        <end position="223"/>
    </location>
</feature>
<feature type="transmembrane region" description="Helical" evidence="12">
    <location>
        <begin position="292"/>
        <end position="317"/>
    </location>
</feature>
<dbReference type="InterPro" id="IPR050367">
    <property type="entry name" value="APC_superfamily"/>
</dbReference>
<dbReference type="InterPro" id="IPR002293">
    <property type="entry name" value="AA/rel_permease1"/>
</dbReference>
<dbReference type="PIRSF" id="PIRSF006060">
    <property type="entry name" value="AA_transporter"/>
    <property type="match status" value="1"/>
</dbReference>